<comment type="caution">
    <text evidence="17">The sequence shown here is derived from an EMBL/GenBank/DDBJ whole genome shotgun (WGS) entry which is preliminary data.</text>
</comment>
<evidence type="ECO:0000256" key="13">
    <source>
        <dbReference type="ARBA" id="ARBA00023316"/>
    </source>
</evidence>
<dbReference type="Pfam" id="PF00905">
    <property type="entry name" value="Transpeptidase"/>
    <property type="match status" value="1"/>
</dbReference>
<keyword evidence="6" id="KW-0645">Protease</keyword>
<keyword evidence="18" id="KW-1185">Reference proteome</keyword>
<dbReference type="GO" id="GO:0009002">
    <property type="term" value="F:serine-type D-Ala-D-Ala carboxypeptidase activity"/>
    <property type="evidence" value="ECO:0007669"/>
    <property type="project" value="UniProtKB-EC"/>
</dbReference>
<evidence type="ECO:0000259" key="15">
    <source>
        <dbReference type="Pfam" id="PF00905"/>
    </source>
</evidence>
<dbReference type="NCBIfam" id="TIGR03423">
    <property type="entry name" value="pbp2_mrdA"/>
    <property type="match status" value="1"/>
</dbReference>
<organism evidence="17 18">
    <name type="scientific">Helicobacter turcicus</name>
    <dbReference type="NCBI Taxonomy" id="2867412"/>
    <lineage>
        <taxon>Bacteria</taxon>
        <taxon>Pseudomonadati</taxon>
        <taxon>Campylobacterota</taxon>
        <taxon>Epsilonproteobacteria</taxon>
        <taxon>Campylobacterales</taxon>
        <taxon>Helicobacteraceae</taxon>
        <taxon>Helicobacter</taxon>
    </lineage>
</organism>
<keyword evidence="10" id="KW-0573">Peptidoglycan synthesis</keyword>
<dbReference type="PANTHER" id="PTHR30627">
    <property type="entry name" value="PEPTIDOGLYCAN D,D-TRANSPEPTIDASE"/>
    <property type="match status" value="1"/>
</dbReference>
<evidence type="ECO:0000256" key="12">
    <source>
        <dbReference type="ARBA" id="ARBA00023136"/>
    </source>
</evidence>
<evidence type="ECO:0000313" key="17">
    <source>
        <dbReference type="EMBL" id="MBX7490582.1"/>
    </source>
</evidence>
<dbReference type="Gene3D" id="3.90.1310.10">
    <property type="entry name" value="Penicillin-binding protein 2a (Domain 2)"/>
    <property type="match status" value="1"/>
</dbReference>
<feature type="domain" description="Penicillin-binding protein dimerisation" evidence="16">
    <location>
        <begin position="48"/>
        <end position="222"/>
    </location>
</feature>
<dbReference type="EC" id="3.4.16.4" evidence="17"/>
<keyword evidence="3" id="KW-1003">Cell membrane</keyword>
<proteinExistence type="predicted"/>
<reference evidence="17 18" key="1">
    <citation type="submission" date="2021-08" db="EMBL/GenBank/DDBJ databases">
        <title>Helicobacter spp. isolated from feces of Anatolian Ground Squirrel (Spermophilus xanthoprymnus) in Turkey.</title>
        <authorList>
            <person name="Aydin F."/>
            <person name="Abay S."/>
            <person name="Kayman T."/>
            <person name="Karakaya E."/>
            <person name="Saticioglu I.B."/>
        </authorList>
    </citation>
    <scope>NUCLEOTIDE SEQUENCE [LARGE SCALE GENOMIC DNA]</scope>
    <source>
        <strain evidence="17 18">Faydin-H70</strain>
    </source>
</reference>
<comment type="subcellular location">
    <subcellularLocation>
        <location evidence="2">Cell membrane</location>
    </subcellularLocation>
    <subcellularLocation>
        <location evidence="1">Membrane</location>
        <topology evidence="1">Single-pass membrane protein</topology>
    </subcellularLocation>
</comment>
<name>A0ABS7JMG6_9HELI</name>
<evidence type="ECO:0000256" key="3">
    <source>
        <dbReference type="ARBA" id="ARBA00022475"/>
    </source>
</evidence>
<dbReference type="InterPro" id="IPR001460">
    <property type="entry name" value="PCN-bd_Tpept"/>
</dbReference>
<keyword evidence="11 14" id="KW-1133">Transmembrane helix</keyword>
<evidence type="ECO:0000256" key="11">
    <source>
        <dbReference type="ARBA" id="ARBA00022989"/>
    </source>
</evidence>
<evidence type="ECO:0000256" key="10">
    <source>
        <dbReference type="ARBA" id="ARBA00022984"/>
    </source>
</evidence>
<evidence type="ECO:0000256" key="9">
    <source>
        <dbReference type="ARBA" id="ARBA00022960"/>
    </source>
</evidence>
<dbReference type="Proteomes" id="UP000700059">
    <property type="component" value="Unassembled WGS sequence"/>
</dbReference>
<evidence type="ECO:0000256" key="2">
    <source>
        <dbReference type="ARBA" id="ARBA00004236"/>
    </source>
</evidence>
<keyword evidence="8 17" id="KW-0378">Hydrolase</keyword>
<evidence type="ECO:0000259" key="16">
    <source>
        <dbReference type="Pfam" id="PF03717"/>
    </source>
</evidence>
<evidence type="ECO:0000256" key="1">
    <source>
        <dbReference type="ARBA" id="ARBA00004167"/>
    </source>
</evidence>
<evidence type="ECO:0000256" key="6">
    <source>
        <dbReference type="ARBA" id="ARBA00022670"/>
    </source>
</evidence>
<keyword evidence="7 14" id="KW-0812">Transmembrane</keyword>
<dbReference type="EMBL" id="JAIGYQ010000004">
    <property type="protein sequence ID" value="MBX7490582.1"/>
    <property type="molecule type" value="Genomic_DNA"/>
</dbReference>
<dbReference type="RefSeq" id="WP_221531908.1">
    <property type="nucleotide sequence ID" value="NZ_JAIGYP010000004.1"/>
</dbReference>
<dbReference type="InterPro" id="IPR036138">
    <property type="entry name" value="PBP_dimer_sf"/>
</dbReference>
<feature type="domain" description="Penicillin-binding protein transpeptidase" evidence="15">
    <location>
        <begin position="255"/>
        <end position="587"/>
    </location>
</feature>
<dbReference type="Pfam" id="PF03717">
    <property type="entry name" value="PBP_dimer"/>
    <property type="match status" value="1"/>
</dbReference>
<dbReference type="Gene3D" id="3.40.710.10">
    <property type="entry name" value="DD-peptidase/beta-lactamase superfamily"/>
    <property type="match status" value="1"/>
</dbReference>
<dbReference type="InterPro" id="IPR005311">
    <property type="entry name" value="PBP_dimer"/>
</dbReference>
<evidence type="ECO:0000256" key="14">
    <source>
        <dbReference type="SAM" id="Phobius"/>
    </source>
</evidence>
<dbReference type="InterPro" id="IPR050515">
    <property type="entry name" value="Beta-lactam/transpept"/>
</dbReference>
<sequence>MNTRIILVFSIFILFWLLLLIRIFDISILEHNNFEEQAKKNMLREEPIVPIRGQILDRNGLPLATNTIGFSISLPPRLSLRTNLPLLEQEIQKLLAFFPEYSKEELIKKYRQKDSPYNHEFISVIDFVEHDEILRLYPKLSQSDTLRIIPLARRFYPNNATASHIIGYVSRANTQDIERQPIAKYTGNIGKEGLERQYDTFLQGELGERVVKVTALNQEVGVLSHKEAVENRNLTTTLDINLQRIMDSIFADKNGAAIIMDANNGEILAAGSYPEYDLNHFVGGISYENWNSLRDNPYKPLINKFINGLYPPGSVIKMGMGLALLEYTEINENTEIKTPPFIELGGRKFRDWKKEGHGSADLYKALKRSVDVYFYILAQRTDFENIANVLRKMGLGAKTGVDLPNEFIGIVPSPSFKKERYKQDWYTGDTIVSSIGQGLFLTTPLQIANYTALIAKGKLPIPHFVKNMGGNPIDKTPKDVLNHFEKSKLPVLREGMRQVCSQSGGTANYATRDSKAYLACKTGTAQVVGISQEDKTRIKEADMDYFHRSQAWITGFLPADNPHYVITVMVEHGGSGSGAGGPVLAKLSNALVDLGYVKPYKKDSKTLSPNDISFELEAQ</sequence>
<keyword evidence="5 17" id="KW-0121">Carboxypeptidase</keyword>
<evidence type="ECO:0000313" key="18">
    <source>
        <dbReference type="Proteomes" id="UP000700059"/>
    </source>
</evidence>
<dbReference type="SUPFAM" id="SSF56601">
    <property type="entry name" value="beta-lactamase/transpeptidase-like"/>
    <property type="match status" value="1"/>
</dbReference>
<evidence type="ECO:0000256" key="8">
    <source>
        <dbReference type="ARBA" id="ARBA00022801"/>
    </source>
</evidence>
<dbReference type="PANTHER" id="PTHR30627:SF2">
    <property type="entry name" value="PEPTIDOGLYCAN D,D-TRANSPEPTIDASE MRDA"/>
    <property type="match status" value="1"/>
</dbReference>
<keyword evidence="9" id="KW-0133">Cell shape</keyword>
<gene>
    <name evidence="17" type="primary">mrdA</name>
    <name evidence="17" type="ORF">K4G57_03740</name>
</gene>
<dbReference type="SUPFAM" id="SSF56519">
    <property type="entry name" value="Penicillin binding protein dimerisation domain"/>
    <property type="match status" value="1"/>
</dbReference>
<dbReference type="InterPro" id="IPR017790">
    <property type="entry name" value="Penicillin-binding_protein_2"/>
</dbReference>
<evidence type="ECO:0000256" key="5">
    <source>
        <dbReference type="ARBA" id="ARBA00022645"/>
    </source>
</evidence>
<protein>
    <submittedName>
        <fullName evidence="17">Penicillin-binding protein 2</fullName>
        <ecNumber evidence="17">3.4.16.4</ecNumber>
    </submittedName>
</protein>
<feature type="transmembrane region" description="Helical" evidence="14">
    <location>
        <begin position="5"/>
        <end position="24"/>
    </location>
</feature>
<keyword evidence="4" id="KW-0997">Cell inner membrane</keyword>
<dbReference type="Gene3D" id="3.30.1390.30">
    <property type="entry name" value="Penicillin-binding protein 2a, domain 3"/>
    <property type="match status" value="1"/>
</dbReference>
<accession>A0ABS7JMG6</accession>
<keyword evidence="13" id="KW-0961">Cell wall biogenesis/degradation</keyword>
<evidence type="ECO:0000256" key="7">
    <source>
        <dbReference type="ARBA" id="ARBA00022692"/>
    </source>
</evidence>
<dbReference type="InterPro" id="IPR012338">
    <property type="entry name" value="Beta-lactam/transpept-like"/>
</dbReference>
<keyword evidence="12 14" id="KW-0472">Membrane</keyword>
<evidence type="ECO:0000256" key="4">
    <source>
        <dbReference type="ARBA" id="ARBA00022519"/>
    </source>
</evidence>